<dbReference type="Pfam" id="PF00480">
    <property type="entry name" value="ROK"/>
    <property type="match status" value="1"/>
</dbReference>
<dbReference type="AlphaFoldDB" id="A0A2W2EN42"/>
<dbReference type="SUPFAM" id="SSF53067">
    <property type="entry name" value="Actin-like ATPase domain"/>
    <property type="match status" value="1"/>
</dbReference>
<protein>
    <submittedName>
        <fullName evidence="2">Sugar kinase</fullName>
    </submittedName>
</protein>
<evidence type="ECO:0000313" key="2">
    <source>
        <dbReference type="EMBL" id="PZG18179.1"/>
    </source>
</evidence>
<dbReference type="InterPro" id="IPR043129">
    <property type="entry name" value="ATPase_NBD"/>
</dbReference>
<keyword evidence="2" id="KW-0808">Transferase</keyword>
<reference evidence="2 3" key="1">
    <citation type="submission" date="2018-01" db="EMBL/GenBank/DDBJ databases">
        <title>Draft genome sequence of Nonomuraea sp. KC333.</title>
        <authorList>
            <person name="Sahin N."/>
            <person name="Saygin H."/>
            <person name="Ay H."/>
        </authorList>
    </citation>
    <scope>NUCLEOTIDE SEQUENCE [LARGE SCALE GENOMIC DNA]</scope>
    <source>
        <strain evidence="2 3">KC333</strain>
    </source>
</reference>
<gene>
    <name evidence="2" type="ORF">C1J01_15850</name>
</gene>
<comment type="caution">
    <text evidence="2">The sequence shown here is derived from an EMBL/GenBank/DDBJ whole genome shotgun (WGS) entry which is preliminary data.</text>
</comment>
<dbReference type="OrthoDB" id="3464494at2"/>
<evidence type="ECO:0000256" key="1">
    <source>
        <dbReference type="ARBA" id="ARBA00006479"/>
    </source>
</evidence>
<proteinExistence type="inferred from homology"/>
<dbReference type="PANTHER" id="PTHR18964:SF149">
    <property type="entry name" value="BIFUNCTIONAL UDP-N-ACETYLGLUCOSAMINE 2-EPIMERASE_N-ACETYLMANNOSAMINE KINASE"/>
    <property type="match status" value="1"/>
</dbReference>
<dbReference type="InterPro" id="IPR049874">
    <property type="entry name" value="ROK_cs"/>
</dbReference>
<keyword evidence="3" id="KW-1185">Reference proteome</keyword>
<dbReference type="SUPFAM" id="SSF46785">
    <property type="entry name" value="Winged helix' DNA-binding domain"/>
    <property type="match status" value="1"/>
</dbReference>
<keyword evidence="2" id="KW-0418">Kinase</keyword>
<sequence>MNNEASSRVSLLRSSSDAATRVFATILTRSPISRADVARFTGLSQAAVTKAVTPLVAAGLIDDTLDSRRHGLPGRPASPVAVVPDALIAIGIKVNPDELVGVACDLTTRVIASQQPSLSSNEPAAVIDAIVDLVRSLEDELDGLGNRLASIGVSVSGDVDTSTGVVRESTHMGWTDVHLGTELASRLGQLVVVENDVRALTIGEHWFGVGLGTASFAMVTIGRGIGSGLHLNGEVVEGAYGVAGEIGHLPLTSPDKICACGRRGCVEAVAATAAIVATVSAAHGRPLTVEDVVALAHAGDPAATAAFNEAATVIGTAIASLVNLVGPEVVIIGGEAVSNFDLFEERLLAAFAEHAFGTAGRCRMIVRPHTFEDWARGAAATAIRSLVA</sequence>
<comment type="similarity">
    <text evidence="1">Belongs to the ROK (NagC/XylR) family.</text>
</comment>
<name>A0A2W2EN42_9ACTN</name>
<dbReference type="Gene3D" id="1.10.10.10">
    <property type="entry name" value="Winged helix-like DNA-binding domain superfamily/Winged helix DNA-binding domain"/>
    <property type="match status" value="1"/>
</dbReference>
<dbReference type="PROSITE" id="PS01125">
    <property type="entry name" value="ROK"/>
    <property type="match status" value="1"/>
</dbReference>
<dbReference type="InterPro" id="IPR000600">
    <property type="entry name" value="ROK"/>
</dbReference>
<dbReference type="Proteomes" id="UP000249304">
    <property type="component" value="Unassembled WGS sequence"/>
</dbReference>
<dbReference type="PANTHER" id="PTHR18964">
    <property type="entry name" value="ROK (REPRESSOR, ORF, KINASE) FAMILY"/>
    <property type="match status" value="1"/>
</dbReference>
<accession>A0A2W2EN42</accession>
<evidence type="ECO:0000313" key="3">
    <source>
        <dbReference type="Proteomes" id="UP000249304"/>
    </source>
</evidence>
<dbReference type="EMBL" id="POUD01000056">
    <property type="protein sequence ID" value="PZG18179.1"/>
    <property type="molecule type" value="Genomic_DNA"/>
</dbReference>
<dbReference type="Gene3D" id="3.30.420.40">
    <property type="match status" value="2"/>
</dbReference>
<dbReference type="InterPro" id="IPR036390">
    <property type="entry name" value="WH_DNA-bd_sf"/>
</dbReference>
<organism evidence="2 3">
    <name type="scientific">Nonomuraea aridisoli</name>
    <dbReference type="NCBI Taxonomy" id="2070368"/>
    <lineage>
        <taxon>Bacteria</taxon>
        <taxon>Bacillati</taxon>
        <taxon>Actinomycetota</taxon>
        <taxon>Actinomycetes</taxon>
        <taxon>Streptosporangiales</taxon>
        <taxon>Streptosporangiaceae</taxon>
        <taxon>Nonomuraea</taxon>
    </lineage>
</organism>
<dbReference type="GO" id="GO:0016301">
    <property type="term" value="F:kinase activity"/>
    <property type="evidence" value="ECO:0007669"/>
    <property type="project" value="UniProtKB-KW"/>
</dbReference>
<dbReference type="InterPro" id="IPR036388">
    <property type="entry name" value="WH-like_DNA-bd_sf"/>
</dbReference>